<accession>A0A9W9WKQ2</accession>
<feature type="compositionally biased region" description="Polar residues" evidence="1">
    <location>
        <begin position="1"/>
        <end position="13"/>
    </location>
</feature>
<organism evidence="2 3">
    <name type="scientific">Penicillium diatomitis</name>
    <dbReference type="NCBI Taxonomy" id="2819901"/>
    <lineage>
        <taxon>Eukaryota</taxon>
        <taxon>Fungi</taxon>
        <taxon>Dikarya</taxon>
        <taxon>Ascomycota</taxon>
        <taxon>Pezizomycotina</taxon>
        <taxon>Eurotiomycetes</taxon>
        <taxon>Eurotiomycetidae</taxon>
        <taxon>Eurotiales</taxon>
        <taxon>Aspergillaceae</taxon>
        <taxon>Penicillium</taxon>
    </lineage>
</organism>
<comment type="caution">
    <text evidence="2">The sequence shown here is derived from an EMBL/GenBank/DDBJ whole genome shotgun (WGS) entry which is preliminary data.</text>
</comment>
<keyword evidence="3" id="KW-1185">Reference proteome</keyword>
<name>A0A9W9WKQ2_9EURO</name>
<evidence type="ECO:0000256" key="1">
    <source>
        <dbReference type="SAM" id="MobiDB-lite"/>
    </source>
</evidence>
<sequence length="72" mass="8485">MKQFQHQQGNRPTLTRRPHHHSDGQVTIFVMDYNVPGKRLDEAWNLLDAEQKLSMADELHSYLEQLRDLKGD</sequence>
<evidence type="ECO:0000313" key="3">
    <source>
        <dbReference type="Proteomes" id="UP001148312"/>
    </source>
</evidence>
<dbReference type="AlphaFoldDB" id="A0A9W9WKQ2"/>
<evidence type="ECO:0000313" key="2">
    <source>
        <dbReference type="EMBL" id="KAJ5469290.1"/>
    </source>
</evidence>
<gene>
    <name evidence="2" type="ORF">N7539_008908</name>
</gene>
<reference evidence="2" key="1">
    <citation type="submission" date="2022-12" db="EMBL/GenBank/DDBJ databases">
        <authorList>
            <person name="Petersen C."/>
        </authorList>
    </citation>
    <scope>NUCLEOTIDE SEQUENCE</scope>
    <source>
        <strain evidence="2">IBT 30728</strain>
    </source>
</reference>
<reference evidence="2" key="2">
    <citation type="journal article" date="2023" name="IMA Fungus">
        <title>Comparative genomic study of the Penicillium genus elucidates a diverse pangenome and 15 lateral gene transfer events.</title>
        <authorList>
            <person name="Petersen C."/>
            <person name="Sorensen T."/>
            <person name="Nielsen M.R."/>
            <person name="Sondergaard T.E."/>
            <person name="Sorensen J.L."/>
            <person name="Fitzpatrick D.A."/>
            <person name="Frisvad J.C."/>
            <person name="Nielsen K.L."/>
        </authorList>
    </citation>
    <scope>NUCLEOTIDE SEQUENCE</scope>
    <source>
        <strain evidence="2">IBT 30728</strain>
    </source>
</reference>
<dbReference type="RefSeq" id="XP_056785880.1">
    <property type="nucleotide sequence ID" value="XM_056938503.1"/>
</dbReference>
<dbReference type="GeneID" id="81628753"/>
<feature type="region of interest" description="Disordered" evidence="1">
    <location>
        <begin position="1"/>
        <end position="23"/>
    </location>
</feature>
<dbReference type="Proteomes" id="UP001148312">
    <property type="component" value="Unassembled WGS sequence"/>
</dbReference>
<proteinExistence type="predicted"/>
<dbReference type="EMBL" id="JAPWDQ010000015">
    <property type="protein sequence ID" value="KAJ5469290.1"/>
    <property type="molecule type" value="Genomic_DNA"/>
</dbReference>
<protein>
    <submittedName>
        <fullName evidence="2">Uncharacterized protein</fullName>
    </submittedName>
</protein>